<keyword evidence="2" id="KW-0472">Membrane</keyword>
<evidence type="ECO:0000313" key="3">
    <source>
        <dbReference type="EMBL" id="GEU66922.1"/>
    </source>
</evidence>
<evidence type="ECO:0000256" key="2">
    <source>
        <dbReference type="SAM" id="Phobius"/>
    </source>
</evidence>
<reference evidence="3" key="1">
    <citation type="journal article" date="2019" name="Sci. Rep.">
        <title>Draft genome of Tanacetum cinerariifolium, the natural source of mosquito coil.</title>
        <authorList>
            <person name="Yamashiro T."/>
            <person name="Shiraishi A."/>
            <person name="Satake H."/>
            <person name="Nakayama K."/>
        </authorList>
    </citation>
    <scope>NUCLEOTIDE SEQUENCE</scope>
</reference>
<feature type="region of interest" description="Disordered" evidence="1">
    <location>
        <begin position="128"/>
        <end position="147"/>
    </location>
</feature>
<comment type="caution">
    <text evidence="3">The sequence shown here is derived from an EMBL/GenBank/DDBJ whole genome shotgun (WGS) entry which is preliminary data.</text>
</comment>
<feature type="region of interest" description="Disordered" evidence="1">
    <location>
        <begin position="473"/>
        <end position="494"/>
    </location>
</feature>
<proteinExistence type="predicted"/>
<keyword evidence="2" id="KW-1133">Transmembrane helix</keyword>
<evidence type="ECO:0000256" key="1">
    <source>
        <dbReference type="SAM" id="MobiDB-lite"/>
    </source>
</evidence>
<organism evidence="3">
    <name type="scientific">Tanacetum cinerariifolium</name>
    <name type="common">Dalmatian daisy</name>
    <name type="synonym">Chrysanthemum cinerariifolium</name>
    <dbReference type="NCBI Taxonomy" id="118510"/>
    <lineage>
        <taxon>Eukaryota</taxon>
        <taxon>Viridiplantae</taxon>
        <taxon>Streptophyta</taxon>
        <taxon>Embryophyta</taxon>
        <taxon>Tracheophyta</taxon>
        <taxon>Spermatophyta</taxon>
        <taxon>Magnoliopsida</taxon>
        <taxon>eudicotyledons</taxon>
        <taxon>Gunneridae</taxon>
        <taxon>Pentapetalae</taxon>
        <taxon>asterids</taxon>
        <taxon>campanulids</taxon>
        <taxon>Asterales</taxon>
        <taxon>Asteraceae</taxon>
        <taxon>Asteroideae</taxon>
        <taxon>Anthemideae</taxon>
        <taxon>Anthemidinae</taxon>
        <taxon>Tanacetum</taxon>
    </lineage>
</organism>
<dbReference type="AlphaFoldDB" id="A0A6L2M2V7"/>
<feature type="transmembrane region" description="Helical" evidence="2">
    <location>
        <begin position="47"/>
        <end position="66"/>
    </location>
</feature>
<feature type="region of interest" description="Disordered" evidence="1">
    <location>
        <begin position="164"/>
        <end position="188"/>
    </location>
</feature>
<gene>
    <name evidence="3" type="ORF">Tci_038900</name>
</gene>
<feature type="transmembrane region" description="Helical" evidence="2">
    <location>
        <begin position="18"/>
        <end position="40"/>
    </location>
</feature>
<protein>
    <submittedName>
        <fullName evidence="3">Uncharacterized protein</fullName>
    </submittedName>
</protein>
<accession>A0A6L2M2V7</accession>
<name>A0A6L2M2V7_TANCI</name>
<sequence length="1121" mass="125748">MRGEKVVPAAAVGDIDGLVMPAVVVMEVVTVAAMATVVVAKRGEGGSVVLVMAVAVLAAAAAMVAAGRRGGGSGGLGGGGGGTVVKWGARGRDTEIPQSSGPHKKVGDEAVYTGKDDKVVRATITATSLEAEQESGSGPRCQDTALGDADAHTSMEHQDDLMDFVPPTPHDSPLSGGHTPRSDKGRPNITEFMDICTQFSNMVLTWEQSKTAQALVIKKLQKKVKRLEKKQRSRTPRMNLFKIGTSRRQSLDKENVSKHGRNLKTRPMFEEGDTINVAGEVNTATTRVSAASASVTTTDVSISTAEPRTPLTTITTVFKDEDLTIAQTLVKMRSEKAKEKGVAFRDVEESARPTKIIQLDEELAKRMHEEEIAEFEKRQSEIVATEDASRAVIKAAINQELDDIQAMTEADEQMASRLQYEEQEQFTIKEKSRMLVKMIAERKRSYDDIQKLFDKAYKQVNSFVPMDLEVVKDSGKKDDSSGKQSGSRKKKQDEQEKEELRLCLKIVQDEDKAINYETLAVKSPIVDWETQLLGSDLQREDLSYSKITRVDGCFRFYEVFSTMLEEFDRQNLFDLHRLVMKRFESVAQEGYDLILWGDLKTMIEPNKEDELGIPAKTSIRGSSSSSSRSKLTGISEFACHRIYHWYWIHSCLGCNYSVRLNDNYHDLSLGRDYDHGSFVAFLSYKAKHRLEIHFHVERKLGFLRGVGQKEPGKESANESDSEEFVNVFVRIGFGSTIKLVSFNKSQMVTFNSKFICGFSNSDCEIESQSDNTVSSPHGQFSDFVRDCFFDRMELFYFVDEDFNSEYVQVQIGSATHTKDCAMYLLSNAILTVFDVKTSATHKWNFFNGVNTTDMRISMIDWKKILASKKKGGLGVSSFLLLPCAPVQMDMAIHFSWFFLWSRFIKAIYGDHGALDNPRMVSICSPWLNIIFDLPLKRLYPRLYALKNDIHVSVAAKLKDSTLKSSFRRSPRGGVEKEQFRLLAASNDFIIMPELLKSHPKKTYKEDLECEMVMVKIPRCMSWLDSIDAYDEPIGLDTFNHDIPLSSREVPSFDEPEPQLLPNFPSLDLGLGGKRGPKPPIRPHTPDSFRMKVVDSLTIHTQSSLHMTSFHLRICTANITYV</sequence>
<dbReference type="EMBL" id="BKCJ010005468">
    <property type="protein sequence ID" value="GEU66922.1"/>
    <property type="molecule type" value="Genomic_DNA"/>
</dbReference>
<keyword evidence="2" id="KW-0812">Transmembrane</keyword>